<evidence type="ECO:0000256" key="2">
    <source>
        <dbReference type="ARBA" id="ARBA00012980"/>
    </source>
</evidence>
<dbReference type="HAMAP" id="MF_00165">
    <property type="entry name" value="Thymidylate_kinase"/>
    <property type="match status" value="1"/>
</dbReference>
<protein>
    <recommendedName>
        <fullName evidence="3 12">Thymidylate kinase</fullName>
        <ecNumber evidence="2 12">2.7.4.9</ecNumber>
    </recommendedName>
    <alternativeName>
        <fullName evidence="9 12">dTMP kinase</fullName>
    </alternativeName>
</protein>
<accession>A0A6S6TLL9</accession>
<sequence>MKKSLFITIEGVEGAGKTTSIPVIQETLSAYNEHIVLTREPGGTEVSEAIRETLLSQSLPAMHPDTELLLMFAARAEHLRSKIEPALAENKIVLCDRFTDSTYAYQGGGRGIADSRIKVLEKWTQGTLCADLTLYLDVDAATGLARTRIREHSDRFEDEDIAFFNRIRGKFHELMAEHPERYRLIDASQSISEVHQQIRDVLHTYLKERR</sequence>
<gene>
    <name evidence="12" type="primary">tmk</name>
    <name evidence="14" type="ORF">HELGO_WM17274</name>
</gene>
<evidence type="ECO:0000256" key="5">
    <source>
        <dbReference type="ARBA" id="ARBA00022727"/>
    </source>
</evidence>
<evidence type="ECO:0000313" key="14">
    <source>
        <dbReference type="EMBL" id="CAA6817460.1"/>
    </source>
</evidence>
<dbReference type="GO" id="GO:0006227">
    <property type="term" value="P:dUDP biosynthetic process"/>
    <property type="evidence" value="ECO:0007669"/>
    <property type="project" value="TreeGrafter"/>
</dbReference>
<evidence type="ECO:0000256" key="12">
    <source>
        <dbReference type="HAMAP-Rule" id="MF_00165"/>
    </source>
</evidence>
<comment type="function">
    <text evidence="11 12">Phosphorylation of dTMP to form dTDP in both de novo and salvage pathways of dTTP synthesis.</text>
</comment>
<dbReference type="NCBIfam" id="TIGR00041">
    <property type="entry name" value="DTMP_kinase"/>
    <property type="match status" value="1"/>
</dbReference>
<dbReference type="GO" id="GO:0004798">
    <property type="term" value="F:dTMP kinase activity"/>
    <property type="evidence" value="ECO:0007669"/>
    <property type="project" value="UniProtKB-UniRule"/>
</dbReference>
<organism evidence="14">
    <name type="scientific">uncultured Thiotrichaceae bacterium</name>
    <dbReference type="NCBI Taxonomy" id="298394"/>
    <lineage>
        <taxon>Bacteria</taxon>
        <taxon>Pseudomonadati</taxon>
        <taxon>Pseudomonadota</taxon>
        <taxon>Gammaproteobacteria</taxon>
        <taxon>Thiotrichales</taxon>
        <taxon>Thiotrichaceae</taxon>
        <taxon>environmental samples</taxon>
    </lineage>
</organism>
<dbReference type="SUPFAM" id="SSF52540">
    <property type="entry name" value="P-loop containing nucleoside triphosphate hydrolases"/>
    <property type="match status" value="1"/>
</dbReference>
<dbReference type="InterPro" id="IPR027417">
    <property type="entry name" value="P-loop_NTPase"/>
</dbReference>
<dbReference type="EC" id="2.7.4.9" evidence="2 12"/>
<evidence type="ECO:0000256" key="4">
    <source>
        <dbReference type="ARBA" id="ARBA00022679"/>
    </source>
</evidence>
<evidence type="ECO:0000259" key="13">
    <source>
        <dbReference type="Pfam" id="PF02223"/>
    </source>
</evidence>
<evidence type="ECO:0000256" key="11">
    <source>
        <dbReference type="ARBA" id="ARBA00057735"/>
    </source>
</evidence>
<keyword evidence="5 12" id="KW-0545">Nucleotide biosynthesis</keyword>
<dbReference type="InterPro" id="IPR018095">
    <property type="entry name" value="Thymidylate_kin_CS"/>
</dbReference>
<reference evidence="14" key="1">
    <citation type="submission" date="2020-01" db="EMBL/GenBank/DDBJ databases">
        <authorList>
            <person name="Meier V. D."/>
            <person name="Meier V D."/>
        </authorList>
    </citation>
    <scope>NUCLEOTIDE SEQUENCE</scope>
    <source>
        <strain evidence="14">HLG_WM_MAG_07</strain>
    </source>
</reference>
<dbReference type="GO" id="GO:0006235">
    <property type="term" value="P:dTTP biosynthetic process"/>
    <property type="evidence" value="ECO:0007669"/>
    <property type="project" value="UniProtKB-UniRule"/>
</dbReference>
<dbReference type="GO" id="GO:0006233">
    <property type="term" value="P:dTDP biosynthetic process"/>
    <property type="evidence" value="ECO:0007669"/>
    <property type="project" value="InterPro"/>
</dbReference>
<dbReference type="InterPro" id="IPR039430">
    <property type="entry name" value="Thymidylate_kin-like_dom"/>
</dbReference>
<feature type="domain" description="Thymidylate kinase-like" evidence="13">
    <location>
        <begin position="9"/>
        <end position="198"/>
    </location>
</feature>
<proteinExistence type="inferred from homology"/>
<feature type="binding site" evidence="12">
    <location>
        <begin position="11"/>
        <end position="18"/>
    </location>
    <ligand>
        <name>ATP</name>
        <dbReference type="ChEBI" id="CHEBI:30616"/>
    </ligand>
</feature>
<evidence type="ECO:0000256" key="10">
    <source>
        <dbReference type="ARBA" id="ARBA00048743"/>
    </source>
</evidence>
<dbReference type="FunFam" id="3.40.50.300:FF:000225">
    <property type="entry name" value="Thymidylate kinase"/>
    <property type="match status" value="1"/>
</dbReference>
<evidence type="ECO:0000256" key="8">
    <source>
        <dbReference type="ARBA" id="ARBA00022840"/>
    </source>
</evidence>
<evidence type="ECO:0000256" key="9">
    <source>
        <dbReference type="ARBA" id="ARBA00029962"/>
    </source>
</evidence>
<keyword evidence="7 12" id="KW-0418">Kinase</keyword>
<comment type="similarity">
    <text evidence="1 12">Belongs to the thymidylate kinase family.</text>
</comment>
<evidence type="ECO:0000256" key="6">
    <source>
        <dbReference type="ARBA" id="ARBA00022741"/>
    </source>
</evidence>
<comment type="catalytic activity">
    <reaction evidence="10 12">
        <text>dTMP + ATP = dTDP + ADP</text>
        <dbReference type="Rhea" id="RHEA:13517"/>
        <dbReference type="ChEBI" id="CHEBI:30616"/>
        <dbReference type="ChEBI" id="CHEBI:58369"/>
        <dbReference type="ChEBI" id="CHEBI:63528"/>
        <dbReference type="ChEBI" id="CHEBI:456216"/>
        <dbReference type="EC" id="2.7.4.9"/>
    </reaction>
</comment>
<evidence type="ECO:0000256" key="1">
    <source>
        <dbReference type="ARBA" id="ARBA00009776"/>
    </source>
</evidence>
<dbReference type="InterPro" id="IPR018094">
    <property type="entry name" value="Thymidylate_kinase"/>
</dbReference>
<dbReference type="EMBL" id="CACVAY010000083">
    <property type="protein sequence ID" value="CAA6817460.1"/>
    <property type="molecule type" value="Genomic_DNA"/>
</dbReference>
<keyword evidence="8 12" id="KW-0067">ATP-binding</keyword>
<keyword evidence="4 12" id="KW-0808">Transferase</keyword>
<evidence type="ECO:0000256" key="3">
    <source>
        <dbReference type="ARBA" id="ARBA00017144"/>
    </source>
</evidence>
<dbReference type="Gene3D" id="3.40.50.300">
    <property type="entry name" value="P-loop containing nucleotide triphosphate hydrolases"/>
    <property type="match status" value="1"/>
</dbReference>
<dbReference type="CDD" id="cd01672">
    <property type="entry name" value="TMPK"/>
    <property type="match status" value="1"/>
</dbReference>
<keyword evidence="6 12" id="KW-0547">Nucleotide-binding</keyword>
<dbReference type="GO" id="GO:0005829">
    <property type="term" value="C:cytosol"/>
    <property type="evidence" value="ECO:0007669"/>
    <property type="project" value="TreeGrafter"/>
</dbReference>
<dbReference type="PANTHER" id="PTHR10344:SF4">
    <property type="entry name" value="UMP-CMP KINASE 2, MITOCHONDRIAL"/>
    <property type="match status" value="1"/>
</dbReference>
<evidence type="ECO:0000256" key="7">
    <source>
        <dbReference type="ARBA" id="ARBA00022777"/>
    </source>
</evidence>
<dbReference type="PROSITE" id="PS01331">
    <property type="entry name" value="THYMIDYLATE_KINASE"/>
    <property type="match status" value="1"/>
</dbReference>
<dbReference type="PANTHER" id="PTHR10344">
    <property type="entry name" value="THYMIDYLATE KINASE"/>
    <property type="match status" value="1"/>
</dbReference>
<dbReference type="AlphaFoldDB" id="A0A6S6TLL9"/>
<dbReference type="Pfam" id="PF02223">
    <property type="entry name" value="Thymidylate_kin"/>
    <property type="match status" value="1"/>
</dbReference>
<name>A0A6S6TLL9_9GAMM</name>
<dbReference type="GO" id="GO:0005524">
    <property type="term" value="F:ATP binding"/>
    <property type="evidence" value="ECO:0007669"/>
    <property type="project" value="UniProtKB-UniRule"/>
</dbReference>